<dbReference type="AlphaFoldDB" id="A0A6A6HC44"/>
<accession>A0A6A6HC44</accession>
<proteinExistence type="predicted"/>
<dbReference type="EMBL" id="ML991789">
    <property type="protein sequence ID" value="KAF2235694.1"/>
    <property type="molecule type" value="Genomic_DNA"/>
</dbReference>
<evidence type="ECO:0000313" key="5">
    <source>
        <dbReference type="Proteomes" id="UP000800092"/>
    </source>
</evidence>
<dbReference type="InterPro" id="IPR041698">
    <property type="entry name" value="Methyltransf_25"/>
</dbReference>
<evidence type="ECO:0000313" key="4">
    <source>
        <dbReference type="EMBL" id="KAF2235694.1"/>
    </source>
</evidence>
<evidence type="ECO:0000259" key="3">
    <source>
        <dbReference type="Pfam" id="PF13649"/>
    </source>
</evidence>
<gene>
    <name evidence="4" type="ORF">EV356DRAFT_93679</name>
</gene>
<dbReference type="CDD" id="cd02440">
    <property type="entry name" value="AdoMet_MTases"/>
    <property type="match status" value="1"/>
</dbReference>
<sequence>MTIAFAPALPQKCIAINGYPRFLNIPVSPRNSPRTILRSNTQRRQCCTRTIFLLSSFKKMSTQYNQVQAPYDELRKSTIAILERVNIREIVLPLIHDANVLELACGSGFYSRSFLHWGAKKVVGVDVSSAMLQEARTLSGNDKRINFIEADCSKPMVFEGGPFDLVFGAWLLNYAASSRDMVDMYRNISLNLKDGGHFVAVTPPPTDDPASFVEEERRIRPLPFGSGGLIGSINEKVEEGVYCHCHSTTTAGDLDFDNYHLQKSAWEVAARNGGLHGQLKWSITRVPDDFMESPSKYGEERNGGATTEEVETYKVLPHYGLLDIVK</sequence>
<dbReference type="PANTHER" id="PTHR43861:SF1">
    <property type="entry name" value="TRANS-ACONITATE 2-METHYLTRANSFERASE"/>
    <property type="match status" value="1"/>
</dbReference>
<dbReference type="OrthoDB" id="3647at2759"/>
<dbReference type="Pfam" id="PF13649">
    <property type="entry name" value="Methyltransf_25"/>
    <property type="match status" value="1"/>
</dbReference>
<name>A0A6A6HC44_VIRVR</name>
<keyword evidence="5" id="KW-1185">Reference proteome</keyword>
<evidence type="ECO:0000256" key="2">
    <source>
        <dbReference type="ARBA" id="ARBA00022679"/>
    </source>
</evidence>
<protein>
    <submittedName>
        <fullName evidence="4">S-adenosyl-L-methionine-dependent methyltransferase</fullName>
    </submittedName>
</protein>
<organism evidence="4 5">
    <name type="scientific">Viridothelium virens</name>
    <name type="common">Speckled blister lichen</name>
    <name type="synonym">Trypethelium virens</name>
    <dbReference type="NCBI Taxonomy" id="1048519"/>
    <lineage>
        <taxon>Eukaryota</taxon>
        <taxon>Fungi</taxon>
        <taxon>Dikarya</taxon>
        <taxon>Ascomycota</taxon>
        <taxon>Pezizomycotina</taxon>
        <taxon>Dothideomycetes</taxon>
        <taxon>Dothideomycetes incertae sedis</taxon>
        <taxon>Trypetheliales</taxon>
        <taxon>Trypetheliaceae</taxon>
        <taxon>Viridothelium</taxon>
    </lineage>
</organism>
<dbReference type="GO" id="GO:0032259">
    <property type="term" value="P:methylation"/>
    <property type="evidence" value="ECO:0007669"/>
    <property type="project" value="UniProtKB-KW"/>
</dbReference>
<keyword evidence="1 4" id="KW-0489">Methyltransferase</keyword>
<dbReference type="PANTHER" id="PTHR43861">
    <property type="entry name" value="TRANS-ACONITATE 2-METHYLTRANSFERASE-RELATED"/>
    <property type="match status" value="1"/>
</dbReference>
<evidence type="ECO:0000256" key="1">
    <source>
        <dbReference type="ARBA" id="ARBA00022603"/>
    </source>
</evidence>
<reference evidence="4" key="1">
    <citation type="journal article" date="2020" name="Stud. Mycol.">
        <title>101 Dothideomycetes genomes: a test case for predicting lifestyles and emergence of pathogens.</title>
        <authorList>
            <person name="Haridas S."/>
            <person name="Albert R."/>
            <person name="Binder M."/>
            <person name="Bloem J."/>
            <person name="Labutti K."/>
            <person name="Salamov A."/>
            <person name="Andreopoulos B."/>
            <person name="Baker S."/>
            <person name="Barry K."/>
            <person name="Bills G."/>
            <person name="Bluhm B."/>
            <person name="Cannon C."/>
            <person name="Castanera R."/>
            <person name="Culley D."/>
            <person name="Daum C."/>
            <person name="Ezra D."/>
            <person name="Gonzalez J."/>
            <person name="Henrissat B."/>
            <person name="Kuo A."/>
            <person name="Liang C."/>
            <person name="Lipzen A."/>
            <person name="Lutzoni F."/>
            <person name="Magnuson J."/>
            <person name="Mondo S."/>
            <person name="Nolan M."/>
            <person name="Ohm R."/>
            <person name="Pangilinan J."/>
            <person name="Park H.-J."/>
            <person name="Ramirez L."/>
            <person name="Alfaro M."/>
            <person name="Sun H."/>
            <person name="Tritt A."/>
            <person name="Yoshinaga Y."/>
            <person name="Zwiers L.-H."/>
            <person name="Turgeon B."/>
            <person name="Goodwin S."/>
            <person name="Spatafora J."/>
            <person name="Crous P."/>
            <person name="Grigoriev I."/>
        </authorList>
    </citation>
    <scope>NUCLEOTIDE SEQUENCE</scope>
    <source>
        <strain evidence="4">Tuck. ex Michener</strain>
    </source>
</reference>
<dbReference type="Gene3D" id="3.40.50.150">
    <property type="entry name" value="Vaccinia Virus protein VP39"/>
    <property type="match status" value="1"/>
</dbReference>
<dbReference type="Proteomes" id="UP000800092">
    <property type="component" value="Unassembled WGS sequence"/>
</dbReference>
<dbReference type="InterPro" id="IPR029063">
    <property type="entry name" value="SAM-dependent_MTases_sf"/>
</dbReference>
<dbReference type="GO" id="GO:0008168">
    <property type="term" value="F:methyltransferase activity"/>
    <property type="evidence" value="ECO:0007669"/>
    <property type="project" value="UniProtKB-KW"/>
</dbReference>
<keyword evidence="2 4" id="KW-0808">Transferase</keyword>
<dbReference type="SUPFAM" id="SSF53335">
    <property type="entry name" value="S-adenosyl-L-methionine-dependent methyltransferases"/>
    <property type="match status" value="1"/>
</dbReference>
<feature type="domain" description="Methyltransferase" evidence="3">
    <location>
        <begin position="100"/>
        <end position="196"/>
    </location>
</feature>